<keyword evidence="3 5" id="KW-0689">Ribosomal protein</keyword>
<proteinExistence type="inferred from homology"/>
<dbReference type="NCBIfam" id="TIGR01308">
    <property type="entry name" value="rpmD_bact"/>
    <property type="match status" value="1"/>
</dbReference>
<comment type="caution">
    <text evidence="7">The sequence shown here is derived from an EMBL/GenBank/DDBJ whole genome shotgun (WGS) entry which is preliminary data.</text>
</comment>
<evidence type="ECO:0000256" key="1">
    <source>
        <dbReference type="ARBA" id="ARBA00007594"/>
    </source>
</evidence>
<dbReference type="InterPro" id="IPR016082">
    <property type="entry name" value="Ribosomal_uL30_ferredoxin-like"/>
</dbReference>
<dbReference type="SUPFAM" id="SSF55129">
    <property type="entry name" value="Ribosomal protein L30p/L7e"/>
    <property type="match status" value="1"/>
</dbReference>
<dbReference type="InterPro" id="IPR005996">
    <property type="entry name" value="Ribosomal_uL30_bac-type"/>
</dbReference>
<evidence type="ECO:0000313" key="7">
    <source>
        <dbReference type="EMBL" id="KWZ79367.1"/>
    </source>
</evidence>
<feature type="domain" description="Large ribosomal subunit protein uL30-like ferredoxin-like fold" evidence="6">
    <location>
        <begin position="12"/>
        <end position="61"/>
    </location>
</feature>
<evidence type="ECO:0000313" key="8">
    <source>
        <dbReference type="Proteomes" id="UP000070383"/>
    </source>
</evidence>
<dbReference type="Proteomes" id="UP000070383">
    <property type="component" value="Unassembled WGS sequence"/>
</dbReference>
<dbReference type="EMBL" id="LRPM01000003">
    <property type="protein sequence ID" value="KWZ79367.1"/>
    <property type="molecule type" value="Genomic_DNA"/>
</dbReference>
<dbReference type="STRING" id="33036.HMPREF3200_00095"/>
<dbReference type="Gene3D" id="3.30.1390.20">
    <property type="entry name" value="Ribosomal protein L30, ferredoxin-like fold domain"/>
    <property type="match status" value="1"/>
</dbReference>
<dbReference type="AlphaFoldDB" id="A0A133KIH8"/>
<evidence type="ECO:0000256" key="3">
    <source>
        <dbReference type="ARBA" id="ARBA00022980"/>
    </source>
</evidence>
<reference evidence="8" key="1">
    <citation type="submission" date="2016-01" db="EMBL/GenBank/DDBJ databases">
        <authorList>
            <person name="Mitreva M."/>
            <person name="Pepin K.H."/>
            <person name="Mihindukulasuriya K.A."/>
            <person name="Fulton R."/>
            <person name="Fronick C."/>
            <person name="O'Laughlin M."/>
            <person name="Miner T."/>
            <person name="Herter B."/>
            <person name="Rosa B.A."/>
            <person name="Cordes M."/>
            <person name="Tomlinson C."/>
            <person name="Wollam A."/>
            <person name="Palsikar V.B."/>
            <person name="Mardis E.R."/>
            <person name="Wilson R.K."/>
        </authorList>
    </citation>
    <scope>NUCLEOTIDE SEQUENCE [LARGE SCALE GENOMIC DNA]</scope>
    <source>
        <strain evidence="8">MJR8151</strain>
    </source>
</reference>
<keyword evidence="4 5" id="KW-0687">Ribonucleoprotein</keyword>
<gene>
    <name evidence="5" type="primary">rpmD</name>
    <name evidence="7" type="ORF">HMPREF3200_00095</name>
</gene>
<evidence type="ECO:0000256" key="4">
    <source>
        <dbReference type="ARBA" id="ARBA00023274"/>
    </source>
</evidence>
<comment type="similarity">
    <text evidence="1 5">Belongs to the universal ribosomal protein uL30 family.</text>
</comment>
<dbReference type="PATRIC" id="fig|33036.3.peg.98"/>
<dbReference type="CDD" id="cd01658">
    <property type="entry name" value="Ribosomal_L30"/>
    <property type="match status" value="1"/>
</dbReference>
<accession>A0A133KIH8</accession>
<dbReference type="InterPro" id="IPR036919">
    <property type="entry name" value="Ribo_uL30_ferredoxin-like_sf"/>
</dbReference>
<dbReference type="HAMAP" id="MF_01371_B">
    <property type="entry name" value="Ribosomal_uL30_B"/>
    <property type="match status" value="1"/>
</dbReference>
<dbReference type="PIRSF" id="PIRSF002211">
    <property type="entry name" value="Ribosomal_L30_bac-type"/>
    <property type="match status" value="1"/>
</dbReference>
<evidence type="ECO:0000256" key="2">
    <source>
        <dbReference type="ARBA" id="ARBA00011838"/>
    </source>
</evidence>
<dbReference type="GO" id="GO:0015934">
    <property type="term" value="C:large ribosomal subunit"/>
    <property type="evidence" value="ECO:0007669"/>
    <property type="project" value="InterPro"/>
</dbReference>
<organism evidence="7 8">
    <name type="scientific">Anaerococcus tetradius</name>
    <dbReference type="NCBI Taxonomy" id="33036"/>
    <lineage>
        <taxon>Bacteria</taxon>
        <taxon>Bacillati</taxon>
        <taxon>Bacillota</taxon>
        <taxon>Tissierellia</taxon>
        <taxon>Tissierellales</taxon>
        <taxon>Peptoniphilaceae</taxon>
        <taxon>Anaerococcus</taxon>
    </lineage>
</organism>
<dbReference type="Pfam" id="PF00327">
    <property type="entry name" value="Ribosomal_L30"/>
    <property type="match status" value="1"/>
</dbReference>
<name>A0A133KIH8_9FIRM</name>
<sequence length="67" mass="7467">MIIKESKMAKLEITLKRSFIGRKDGQIATCKALGLRKIGQTVTKDDNAAIRGMIKKVSFMVDVNELN</sequence>
<dbReference type="FunFam" id="3.30.1390.20:FF:000001">
    <property type="entry name" value="50S ribosomal protein L30"/>
    <property type="match status" value="1"/>
</dbReference>
<dbReference type="GO" id="GO:0006412">
    <property type="term" value="P:translation"/>
    <property type="evidence" value="ECO:0007669"/>
    <property type="project" value="UniProtKB-UniRule"/>
</dbReference>
<comment type="subunit">
    <text evidence="2 5">Part of the 50S ribosomal subunit.</text>
</comment>
<protein>
    <recommendedName>
        <fullName evidence="5">Large ribosomal subunit protein uL30</fullName>
    </recommendedName>
</protein>
<evidence type="ECO:0000256" key="5">
    <source>
        <dbReference type="HAMAP-Rule" id="MF_01371"/>
    </source>
</evidence>
<evidence type="ECO:0000259" key="6">
    <source>
        <dbReference type="Pfam" id="PF00327"/>
    </source>
</evidence>
<dbReference type="GO" id="GO:0003735">
    <property type="term" value="F:structural constituent of ribosome"/>
    <property type="evidence" value="ECO:0007669"/>
    <property type="project" value="InterPro"/>
</dbReference>
<keyword evidence="8" id="KW-1185">Reference proteome</keyword>